<feature type="compositionally biased region" description="Basic and acidic residues" evidence="1">
    <location>
        <begin position="295"/>
        <end position="314"/>
    </location>
</feature>
<name>A0AAW2D1D0_9ROSI</name>
<dbReference type="GO" id="GO:0030619">
    <property type="term" value="F:U1 snRNA binding"/>
    <property type="evidence" value="ECO:0007669"/>
    <property type="project" value="TreeGrafter"/>
</dbReference>
<feature type="region of interest" description="Disordered" evidence="1">
    <location>
        <begin position="247"/>
        <end position="359"/>
    </location>
</feature>
<reference evidence="4 5" key="1">
    <citation type="submission" date="2024-01" db="EMBL/GenBank/DDBJ databases">
        <title>A telomere-to-telomere, gap-free genome of sweet tea (Lithocarpus litseifolius).</title>
        <authorList>
            <person name="Zhou J."/>
        </authorList>
    </citation>
    <scope>NUCLEOTIDE SEQUENCE [LARGE SCALE GENOMIC DNA]</scope>
    <source>
        <strain evidence="4">Zhou-2022a</strain>
        <tissue evidence="4">Leaf</tissue>
    </source>
</reference>
<dbReference type="GO" id="GO:0015030">
    <property type="term" value="C:Cajal body"/>
    <property type="evidence" value="ECO:0007669"/>
    <property type="project" value="TreeGrafter"/>
</dbReference>
<proteinExistence type="predicted"/>
<evidence type="ECO:0000256" key="1">
    <source>
        <dbReference type="SAM" id="MobiDB-lite"/>
    </source>
</evidence>
<feature type="compositionally biased region" description="Polar residues" evidence="1">
    <location>
        <begin position="346"/>
        <end position="359"/>
    </location>
</feature>
<evidence type="ECO:0008006" key="6">
    <source>
        <dbReference type="Google" id="ProtNLM"/>
    </source>
</evidence>
<dbReference type="GO" id="GO:0000387">
    <property type="term" value="P:spliceosomal snRNP assembly"/>
    <property type="evidence" value="ECO:0007669"/>
    <property type="project" value="TreeGrafter"/>
</dbReference>
<evidence type="ECO:0000259" key="2">
    <source>
        <dbReference type="Pfam" id="PF15862"/>
    </source>
</evidence>
<dbReference type="EMBL" id="JAZDWU010000004">
    <property type="protein sequence ID" value="KAL0004368.1"/>
    <property type="molecule type" value="Genomic_DNA"/>
</dbReference>
<dbReference type="InterPro" id="IPR031722">
    <property type="entry name" value="Coilin_N"/>
</dbReference>
<feature type="domain" description="Coilin N-terminal" evidence="2">
    <location>
        <begin position="4"/>
        <end position="165"/>
    </location>
</feature>
<dbReference type="Pfam" id="PF23086">
    <property type="entry name" value="Tudor_Coilin"/>
    <property type="match status" value="1"/>
</dbReference>
<protein>
    <recommendedName>
        <fullName evidence="6">Coilin</fullName>
    </recommendedName>
</protein>
<feature type="compositionally biased region" description="Basic residues" evidence="1">
    <location>
        <begin position="148"/>
        <end position="165"/>
    </location>
</feature>
<gene>
    <name evidence="4" type="ORF">SO802_011929</name>
</gene>
<feature type="compositionally biased region" description="Polar residues" evidence="1">
    <location>
        <begin position="536"/>
        <end position="549"/>
    </location>
</feature>
<feature type="compositionally biased region" description="Basic and acidic residues" evidence="1">
    <location>
        <begin position="277"/>
        <end position="288"/>
    </location>
</feature>
<feature type="compositionally biased region" description="Basic and acidic residues" evidence="1">
    <location>
        <begin position="395"/>
        <end position="404"/>
    </location>
</feature>
<dbReference type="Pfam" id="PF15862">
    <property type="entry name" value="Coilin_N"/>
    <property type="match status" value="1"/>
</dbReference>
<dbReference type="Proteomes" id="UP001459277">
    <property type="component" value="Unassembled WGS sequence"/>
</dbReference>
<dbReference type="InterPro" id="IPR056398">
    <property type="entry name" value="Tudor_Coilin"/>
</dbReference>
<feature type="region of interest" description="Disordered" evidence="1">
    <location>
        <begin position="394"/>
        <end position="416"/>
    </location>
</feature>
<dbReference type="InterPro" id="IPR024822">
    <property type="entry name" value="Coilin"/>
</dbReference>
<evidence type="ECO:0000313" key="5">
    <source>
        <dbReference type="Proteomes" id="UP001459277"/>
    </source>
</evidence>
<dbReference type="PANTHER" id="PTHR15197">
    <property type="entry name" value="COILIN P80"/>
    <property type="match status" value="1"/>
</dbReference>
<feature type="compositionally biased region" description="Basic and acidic residues" evidence="1">
    <location>
        <begin position="205"/>
        <end position="217"/>
    </location>
</feature>
<dbReference type="GO" id="GO:0030620">
    <property type="term" value="F:U2 snRNA binding"/>
    <property type="evidence" value="ECO:0007669"/>
    <property type="project" value="TreeGrafter"/>
</dbReference>
<keyword evidence="5" id="KW-1185">Reference proteome</keyword>
<comment type="caution">
    <text evidence="4">The sequence shown here is derived from an EMBL/GenBank/DDBJ whole genome shotgun (WGS) entry which is preliminary data.</text>
</comment>
<dbReference type="PANTHER" id="PTHR15197:SF0">
    <property type="entry name" value="COILIN"/>
    <property type="match status" value="1"/>
</dbReference>
<feature type="region of interest" description="Disordered" evidence="1">
    <location>
        <begin position="148"/>
        <end position="235"/>
    </location>
</feature>
<feature type="compositionally biased region" description="Acidic residues" evidence="1">
    <location>
        <begin position="315"/>
        <end position="326"/>
    </location>
</feature>
<sequence length="617" mass="69668">MESVRVRLEFKQRHLLKKSQLKEGLKRSWFLLKPEIETISDLTTHLLHNFDLLRSCPNGLILFMDGFVLPPFESTCILKDKDIVCVRRKGDKVFDSIKAGDGVDPIVVVDEDVEEQGVVDGRKLLANEEFDKECNECDDCGHERKVSKKRKASRKLHSPKRKKSKVAATDNCLVVPEDDQTNVHAEDNGNLHHSGVLSKKRVKKDKSSKLPGERDKSSGLGSNEKSNDTTKSTPNVKSRFCQLQENGNESVNVSHGPGETKKLPSRSARRKKAKRQWLREQVKAESRKQYQGQICKKDDEQSPVKDKQKVSEEREQPDEDSDEEGDVVPIVIRPGHIRFGRPSKDANPSVQQNEIPRESSQWNGITCKKKGQKWGIEKNASHKWNDRMSWNQESSDMRTSERKTPATNPIDFDKLSPYTSMPKEGDVIAYRLIELSSSWTPELSTFRVGKISRYYPESKRIFLVTVPEYPIDFEKIAEESEEEYGAQPAASLYGEDGSLKIDYSSLVDVRIVKHSNFNSGKAVVSEVNEVPVDNQTAVSGFGASNNNKETPAPTRENGEVNVWEEISQALDTKKAQLSQEDGWSREESSLKNGWSYRALRGSALGPTMARLRAQNGL</sequence>
<evidence type="ECO:0000313" key="4">
    <source>
        <dbReference type="EMBL" id="KAL0004368.1"/>
    </source>
</evidence>
<dbReference type="AlphaFoldDB" id="A0AAW2D1D0"/>
<feature type="region of interest" description="Disordered" evidence="1">
    <location>
        <begin position="536"/>
        <end position="557"/>
    </location>
</feature>
<feature type="compositionally biased region" description="Basic residues" evidence="1">
    <location>
        <begin position="263"/>
        <end position="276"/>
    </location>
</feature>
<feature type="domain" description="Coilin tudor" evidence="3">
    <location>
        <begin position="409"/>
        <end position="515"/>
    </location>
</feature>
<accession>A0AAW2D1D0</accession>
<organism evidence="4 5">
    <name type="scientific">Lithocarpus litseifolius</name>
    <dbReference type="NCBI Taxonomy" id="425828"/>
    <lineage>
        <taxon>Eukaryota</taxon>
        <taxon>Viridiplantae</taxon>
        <taxon>Streptophyta</taxon>
        <taxon>Embryophyta</taxon>
        <taxon>Tracheophyta</taxon>
        <taxon>Spermatophyta</taxon>
        <taxon>Magnoliopsida</taxon>
        <taxon>eudicotyledons</taxon>
        <taxon>Gunneridae</taxon>
        <taxon>Pentapetalae</taxon>
        <taxon>rosids</taxon>
        <taxon>fabids</taxon>
        <taxon>Fagales</taxon>
        <taxon>Fagaceae</taxon>
        <taxon>Lithocarpus</taxon>
    </lineage>
</organism>
<feature type="compositionally biased region" description="Polar residues" evidence="1">
    <location>
        <begin position="219"/>
        <end position="235"/>
    </location>
</feature>
<evidence type="ECO:0000259" key="3">
    <source>
        <dbReference type="Pfam" id="PF23086"/>
    </source>
</evidence>